<evidence type="ECO:0000313" key="2">
    <source>
        <dbReference type="Proteomes" id="UP000075578"/>
    </source>
</evidence>
<organism evidence="1 2">
    <name type="scientific">Candidatus Methanofastidiosum methylothiophilum</name>
    <dbReference type="NCBI Taxonomy" id="1705564"/>
    <lineage>
        <taxon>Archaea</taxon>
        <taxon>Methanobacteriati</taxon>
        <taxon>Methanobacteriota</taxon>
        <taxon>Stenosarchaea group</taxon>
        <taxon>Candidatus Methanofastidiosia</taxon>
        <taxon>Candidatus Methanofastidiosales</taxon>
        <taxon>Candidatus Methanofastidiosaceae</taxon>
        <taxon>Candidatus Methanofastidiosum</taxon>
    </lineage>
</organism>
<protein>
    <recommendedName>
        <fullName evidence="3">Beta-propeller repeat protein</fullName>
    </recommendedName>
</protein>
<dbReference type="EMBL" id="LNGD01000022">
    <property type="protein sequence ID" value="KYC52890.1"/>
    <property type="molecule type" value="Genomic_DNA"/>
</dbReference>
<proteinExistence type="predicted"/>
<reference evidence="1 2" key="1">
    <citation type="journal article" date="2016" name="ISME J.">
        <title>Chasing the elusive Euryarchaeota class WSA2: genomes reveal a uniquely fastidious methyl-reducing methanogen.</title>
        <authorList>
            <person name="Nobu M.K."/>
            <person name="Narihiro T."/>
            <person name="Kuroda K."/>
            <person name="Mei R."/>
            <person name="Liu W.T."/>
        </authorList>
    </citation>
    <scope>NUCLEOTIDE SEQUENCE [LARGE SCALE GENOMIC DNA]</scope>
    <source>
        <strain evidence="1">U1lsi0528_Bin089</strain>
    </source>
</reference>
<accession>A0A150J6Q5</accession>
<evidence type="ECO:0000313" key="1">
    <source>
        <dbReference type="EMBL" id="KYC52890.1"/>
    </source>
</evidence>
<comment type="caution">
    <text evidence="1">The sequence shown here is derived from an EMBL/GenBank/DDBJ whole genome shotgun (WGS) entry which is preliminary data.</text>
</comment>
<dbReference type="Gene3D" id="2.120.10.30">
    <property type="entry name" value="TolB, C-terminal domain"/>
    <property type="match status" value="1"/>
</dbReference>
<evidence type="ECO:0008006" key="3">
    <source>
        <dbReference type="Google" id="ProtNLM"/>
    </source>
</evidence>
<name>A0A150J6Q5_9EURY</name>
<dbReference type="PANTHER" id="PTHR42754:SF1">
    <property type="entry name" value="LIPOPROTEIN"/>
    <property type="match status" value="1"/>
</dbReference>
<dbReference type="AlphaFoldDB" id="A0A150J6Q5"/>
<dbReference type="PANTHER" id="PTHR42754">
    <property type="entry name" value="ENDOGLUCANASE"/>
    <property type="match status" value="1"/>
</dbReference>
<dbReference type="Proteomes" id="UP000075578">
    <property type="component" value="Unassembled WGS sequence"/>
</dbReference>
<gene>
    <name evidence="1" type="ORF">AMQ74_00592</name>
</gene>
<sequence length="429" mass="48370">MRFITKITVICFISLLMTSFLPQAYCIEGNVLWARTFDIGGRADYAYRVATDSLNNIAVFGSSWNGANYDYNLIKYDYNGTLIWQRSYSSSDYDYGYGVGCDAYNNIIVTGWRGNWPNSFDIYTIKYDTNGNVLWQVTYNSGRNDRPYDLAIDRSNNIIIVGASNNGNNEDVILLKYDSGGNLYPGWPKTYNSSFNRNDEGYAIAIDSSNNILVSGISNNGTNNDYLTLKYDSNGNLIWYKIYDLGGDDKAYGVTCDYSNNIIVTGKANGKFHTIKYAPFGSIVWERDIPVGTNDELWDIDVDTYNNIFLAGEYTSATRDFVTIKYDLNGNLIWQKLYNKGLDERAYSLTVDLANNIIVGGFTGIYGTNSVDFLTIKYQGTPPAVNRNRELPMEEISRILNLNFPNRNIGELIEECEKNPDAKGCPPQD</sequence>
<dbReference type="SUPFAM" id="SSF101898">
    <property type="entry name" value="NHL repeat"/>
    <property type="match status" value="2"/>
</dbReference>
<dbReference type="InterPro" id="IPR011042">
    <property type="entry name" value="6-blade_b-propeller_TolB-like"/>
</dbReference>